<dbReference type="Proteomes" id="UP000515159">
    <property type="component" value="Chromosome 1"/>
</dbReference>
<evidence type="ECO:0000256" key="1">
    <source>
        <dbReference type="ARBA" id="ARBA00022514"/>
    </source>
</evidence>
<keyword evidence="3" id="KW-0732">Signal</keyword>
<accession>A0A6P8PG22</accession>
<dbReference type="GO" id="GO:0005615">
    <property type="term" value="C:extracellular space"/>
    <property type="evidence" value="ECO:0007669"/>
    <property type="project" value="UniProtKB-KW"/>
</dbReference>
<dbReference type="Gene3D" id="2.40.50.40">
    <property type="match status" value="1"/>
</dbReference>
<dbReference type="Pfam" id="PF00048">
    <property type="entry name" value="IL8"/>
    <property type="match status" value="1"/>
</dbReference>
<dbReference type="FunCoup" id="A0A6P8PG22">
    <property type="interactions" value="453"/>
</dbReference>
<evidence type="ECO:0000256" key="2">
    <source>
        <dbReference type="SAM" id="MobiDB-lite"/>
    </source>
</evidence>
<dbReference type="GO" id="GO:0008009">
    <property type="term" value="F:chemokine activity"/>
    <property type="evidence" value="ECO:0007669"/>
    <property type="project" value="InterPro"/>
</dbReference>
<dbReference type="InterPro" id="IPR001811">
    <property type="entry name" value="Chemokine_IL8-like_dom"/>
</dbReference>
<dbReference type="InterPro" id="IPR036048">
    <property type="entry name" value="Interleukin_8-like_sf"/>
</dbReference>
<feature type="domain" description="Chemokine interleukin-8-like" evidence="4">
    <location>
        <begin position="26"/>
        <end position="87"/>
    </location>
</feature>
<reference evidence="6" key="1">
    <citation type="submission" date="2025-08" db="UniProtKB">
        <authorList>
            <consortium name="RefSeq"/>
        </authorList>
    </citation>
    <scope>IDENTIFICATION</scope>
</reference>
<dbReference type="SUPFAM" id="SSF54117">
    <property type="entry name" value="Interleukin 8-like chemokines"/>
    <property type="match status" value="1"/>
</dbReference>
<evidence type="ECO:0000313" key="6">
    <source>
        <dbReference type="RefSeq" id="XP_033787732.1"/>
    </source>
</evidence>
<name>A0A6P8PG22_GEOSA</name>
<dbReference type="SMART" id="SM00199">
    <property type="entry name" value="SCY"/>
    <property type="match status" value="1"/>
</dbReference>
<feature type="region of interest" description="Disordered" evidence="2">
    <location>
        <begin position="87"/>
        <end position="113"/>
    </location>
</feature>
<gene>
    <name evidence="6" type="primary">CCL28</name>
</gene>
<dbReference type="RefSeq" id="XP_033787732.1">
    <property type="nucleotide sequence ID" value="XM_033931841.1"/>
</dbReference>
<dbReference type="GeneID" id="117354392"/>
<dbReference type="CTD" id="56477"/>
<evidence type="ECO:0000313" key="5">
    <source>
        <dbReference type="Proteomes" id="UP000515159"/>
    </source>
</evidence>
<sequence>MDMKVIAVLILLHMMMQLSEPLSASSPSCCTEVANHISKKILRRVLRYEKQTADGICVLSAIILYTRHKKLCAKPKIQLIKQLRKRNDKKYSNGNIQREKKKKVKNRRAWKRQ</sequence>
<proteinExistence type="predicted"/>
<dbReference type="GO" id="GO:0006955">
    <property type="term" value="P:immune response"/>
    <property type="evidence" value="ECO:0007669"/>
    <property type="project" value="InterPro"/>
</dbReference>
<dbReference type="InParanoid" id="A0A6P8PG22"/>
<keyword evidence="1" id="KW-0202">Cytokine</keyword>
<evidence type="ECO:0000259" key="4">
    <source>
        <dbReference type="SMART" id="SM00199"/>
    </source>
</evidence>
<dbReference type="AlphaFoldDB" id="A0A6P8PG22"/>
<feature type="chain" id="PRO_5028433604" evidence="3">
    <location>
        <begin position="22"/>
        <end position="113"/>
    </location>
</feature>
<feature type="signal peptide" evidence="3">
    <location>
        <begin position="1"/>
        <end position="21"/>
    </location>
</feature>
<evidence type="ECO:0000256" key="3">
    <source>
        <dbReference type="SAM" id="SignalP"/>
    </source>
</evidence>
<feature type="compositionally biased region" description="Basic residues" evidence="2">
    <location>
        <begin position="99"/>
        <end position="113"/>
    </location>
</feature>
<protein>
    <submittedName>
        <fullName evidence="6">C-C motif chemokine 28</fullName>
    </submittedName>
</protein>
<keyword evidence="5" id="KW-1185">Reference proteome</keyword>
<organism evidence="5 6">
    <name type="scientific">Geotrypetes seraphini</name>
    <name type="common">Gaboon caecilian</name>
    <name type="synonym">Caecilia seraphini</name>
    <dbReference type="NCBI Taxonomy" id="260995"/>
    <lineage>
        <taxon>Eukaryota</taxon>
        <taxon>Metazoa</taxon>
        <taxon>Chordata</taxon>
        <taxon>Craniata</taxon>
        <taxon>Vertebrata</taxon>
        <taxon>Euteleostomi</taxon>
        <taxon>Amphibia</taxon>
        <taxon>Gymnophiona</taxon>
        <taxon>Geotrypetes</taxon>
    </lineage>
</organism>
<dbReference type="KEGG" id="gsh:117354392"/>
<dbReference type="OrthoDB" id="8905061at2759"/>